<protein>
    <recommendedName>
        <fullName evidence="3">DUF7908 domain-containing protein</fullName>
    </recommendedName>
</protein>
<proteinExistence type="predicted"/>
<feature type="compositionally biased region" description="Low complexity" evidence="1">
    <location>
        <begin position="577"/>
        <end position="586"/>
    </location>
</feature>
<evidence type="ECO:0000313" key="5">
    <source>
        <dbReference type="Proteomes" id="UP000297716"/>
    </source>
</evidence>
<feature type="region of interest" description="Disordered" evidence="1">
    <location>
        <begin position="309"/>
        <end position="375"/>
    </location>
</feature>
<organism evidence="4 5">
    <name type="scientific">Xylaria hypoxylon</name>
    <dbReference type="NCBI Taxonomy" id="37992"/>
    <lineage>
        <taxon>Eukaryota</taxon>
        <taxon>Fungi</taxon>
        <taxon>Dikarya</taxon>
        <taxon>Ascomycota</taxon>
        <taxon>Pezizomycotina</taxon>
        <taxon>Sordariomycetes</taxon>
        <taxon>Xylariomycetidae</taxon>
        <taxon>Xylariales</taxon>
        <taxon>Xylariaceae</taxon>
        <taxon>Xylaria</taxon>
    </lineage>
</organism>
<dbReference type="EMBL" id="SKBN01000205">
    <property type="protein sequence ID" value="TGJ80720.1"/>
    <property type="molecule type" value="Genomic_DNA"/>
</dbReference>
<dbReference type="AlphaFoldDB" id="A0A4Z0YP24"/>
<feature type="compositionally biased region" description="Low complexity" evidence="1">
    <location>
        <begin position="358"/>
        <end position="367"/>
    </location>
</feature>
<keyword evidence="2" id="KW-1133">Transmembrane helix</keyword>
<feature type="region of interest" description="Disordered" evidence="1">
    <location>
        <begin position="479"/>
        <end position="503"/>
    </location>
</feature>
<evidence type="ECO:0000313" key="4">
    <source>
        <dbReference type="EMBL" id="TGJ80720.1"/>
    </source>
</evidence>
<accession>A0A4Z0YP24</accession>
<feature type="region of interest" description="Disordered" evidence="1">
    <location>
        <begin position="577"/>
        <end position="615"/>
    </location>
</feature>
<feature type="compositionally biased region" description="Polar residues" evidence="1">
    <location>
        <begin position="309"/>
        <end position="323"/>
    </location>
</feature>
<evidence type="ECO:0000256" key="2">
    <source>
        <dbReference type="SAM" id="Phobius"/>
    </source>
</evidence>
<dbReference type="InterPro" id="IPR057230">
    <property type="entry name" value="DUF7908"/>
</dbReference>
<dbReference type="Pfam" id="PF25485">
    <property type="entry name" value="DUF7908"/>
    <property type="match status" value="1"/>
</dbReference>
<feature type="compositionally biased region" description="Polar residues" evidence="1">
    <location>
        <begin position="330"/>
        <end position="353"/>
    </location>
</feature>
<evidence type="ECO:0000259" key="3">
    <source>
        <dbReference type="Pfam" id="PF25485"/>
    </source>
</evidence>
<keyword evidence="2" id="KW-0472">Membrane</keyword>
<keyword evidence="2" id="KW-0812">Transmembrane</keyword>
<feature type="region of interest" description="Disordered" evidence="1">
    <location>
        <begin position="877"/>
        <end position="904"/>
    </location>
</feature>
<reference evidence="4 5" key="1">
    <citation type="submission" date="2019-03" db="EMBL/GenBank/DDBJ databases">
        <title>Draft genome sequence of Xylaria hypoxylon DSM 108379, a ubiquitous saprotrophic-parasitic fungi on hardwood.</title>
        <authorList>
            <person name="Buettner E."/>
            <person name="Leonhardt S."/>
            <person name="Gebauer A.M."/>
            <person name="Liers C."/>
            <person name="Hofrichter M."/>
            <person name="Kellner H."/>
        </authorList>
    </citation>
    <scope>NUCLEOTIDE SEQUENCE [LARGE SCALE GENOMIC DNA]</scope>
    <source>
        <strain evidence="4 5">DSM 108379</strain>
    </source>
</reference>
<gene>
    <name evidence="4" type="ORF">E0Z10_g8040</name>
</gene>
<keyword evidence="5" id="KW-1185">Reference proteome</keyword>
<name>A0A4Z0YP24_9PEZI</name>
<evidence type="ECO:0000256" key="1">
    <source>
        <dbReference type="SAM" id="MobiDB-lite"/>
    </source>
</evidence>
<feature type="region of interest" description="Disordered" evidence="1">
    <location>
        <begin position="389"/>
        <end position="413"/>
    </location>
</feature>
<dbReference type="OrthoDB" id="4405280at2759"/>
<comment type="caution">
    <text evidence="4">The sequence shown here is derived from an EMBL/GenBank/DDBJ whole genome shotgun (WGS) entry which is preliminary data.</text>
</comment>
<sequence length="904" mass="93023">MTRHIRYYSTTQVILETLAILEILIVLIVLIVDPGQPTTHTSAAKHITMPKDIDLANGPTKTLLSQPSLSSTVTANTGLSGVKAPMLPVIFGVSRDKHFDIDILQLSDGFIGDPLAGTTFNCSKAQVFNLGNGRLQSDDKVLGVNTGVKYTALNDLPEGGITSGFDSVAGFLVWQDPSFYNGTASYCKTANGDVYATFVESGGPAGCVTVYVTAYYAERCIDGVVVTMSEMRRIYASRYQSAAATAMASSSHNAIAAGNDYAAARPMSSPGDPTTSKNGNGGVPKQDYIVKASSDMGGGLVTAMASSISGVTGSQSRPTASMDSSRETMKLSNTGSNGMPSSPTQMASSNSAQGGTGSLSTGVTSNSKPQASLSVNGGVNIATLPILTSTGSQGMSNPASPSGSTQQSMPGAESFTTNALLSSVSGTATRSPTSSGASLPNGALVAPGSYITTNPVQSVVPSSMVSSIVMNSVQSVMQSNTGSSMSTPQTAASPSASSQWLSSSPSLPLSMNSVATLILSSSITVQTPSLSSGGASSNVAMTMSGASSSSQAPPASSSLWSQSLVSSSTATFISGSSSTRLAATSSRHPRPTNNIDGDDGEAFAEGGIPGSHMTSAGNSGITTAIALGTVGSLVLSNTSMASASNTASNTVSMASTGISSGASSGSVTSSLALASSHPSVVPNTEIFNTLITSNAESAASSTISKASTSIPSSASTGRPASGIIPVSSQSPAASTTALLNTPMISNSVRIIGPFYEFIGSVSYVIIGSCDIAIDHVTDYHVNASVHAHGSHFIFVYLIIYDTEYQFFYGTEHCIRRHNLSSPISIYDIISRSTDYFIKATNYFIKATDYFIKTTDYFIKATDNTVGRNFAIAYSPSRFNASHRPPQSDHVNYPKPTKLHHSDTQ</sequence>
<feature type="transmembrane region" description="Helical" evidence="2">
    <location>
        <begin position="12"/>
        <end position="32"/>
    </location>
</feature>
<feature type="domain" description="DUF7908" evidence="3">
    <location>
        <begin position="113"/>
        <end position="216"/>
    </location>
</feature>
<dbReference type="Proteomes" id="UP000297716">
    <property type="component" value="Unassembled WGS sequence"/>
</dbReference>
<dbReference type="STRING" id="37992.A0A4Z0YP24"/>
<feature type="region of interest" description="Disordered" evidence="1">
    <location>
        <begin position="264"/>
        <end position="287"/>
    </location>
</feature>